<proteinExistence type="predicted"/>
<sequence length="82" mass="8713">MTKIGIKAAGNVAQTGQERAPPQQLELNEEESSKDAFFVQIAEIAEAMIARHGKDFAIGAFVLSAKFIAEGKPLINRNNGGG</sequence>
<evidence type="ECO:0000313" key="3">
    <source>
        <dbReference type="Proteomes" id="UP000190675"/>
    </source>
</evidence>
<evidence type="ECO:0000256" key="1">
    <source>
        <dbReference type="SAM" id="MobiDB-lite"/>
    </source>
</evidence>
<evidence type="ECO:0000313" key="2">
    <source>
        <dbReference type="EMBL" id="SHH52842.1"/>
    </source>
</evidence>
<accession>A0A1M5TQ07</accession>
<dbReference type="Proteomes" id="UP000190675">
    <property type="component" value="Chromosome I"/>
</dbReference>
<dbReference type="OrthoDB" id="7873178at2"/>
<reference evidence="2 3" key="1">
    <citation type="submission" date="2016-11" db="EMBL/GenBank/DDBJ databases">
        <authorList>
            <person name="Jaros S."/>
            <person name="Januszkiewicz K."/>
            <person name="Wedrychowicz H."/>
        </authorList>
    </citation>
    <scope>NUCLEOTIDE SEQUENCE [LARGE SCALE GENOMIC DNA]</scope>
    <source>
        <strain evidence="2 3">GAS242</strain>
    </source>
</reference>
<dbReference type="AlphaFoldDB" id="A0A1M5TQ07"/>
<dbReference type="RefSeq" id="WP_079571159.1">
    <property type="nucleotide sequence ID" value="NZ_LT670818.1"/>
</dbReference>
<name>A0A1M5TQ07_9BRAD</name>
<dbReference type="EMBL" id="LT670818">
    <property type="protein sequence ID" value="SHH52842.1"/>
    <property type="molecule type" value="Genomic_DNA"/>
</dbReference>
<gene>
    <name evidence="2" type="ORF">SAMN05444169_7915</name>
</gene>
<organism evidence="2 3">
    <name type="scientific">Bradyrhizobium erythrophlei</name>
    <dbReference type="NCBI Taxonomy" id="1437360"/>
    <lineage>
        <taxon>Bacteria</taxon>
        <taxon>Pseudomonadati</taxon>
        <taxon>Pseudomonadota</taxon>
        <taxon>Alphaproteobacteria</taxon>
        <taxon>Hyphomicrobiales</taxon>
        <taxon>Nitrobacteraceae</taxon>
        <taxon>Bradyrhizobium</taxon>
    </lineage>
</organism>
<protein>
    <submittedName>
        <fullName evidence="2">Uncharacterized protein</fullName>
    </submittedName>
</protein>
<feature type="region of interest" description="Disordered" evidence="1">
    <location>
        <begin position="1"/>
        <end position="29"/>
    </location>
</feature>